<dbReference type="RefSeq" id="WP_345195417.1">
    <property type="nucleotide sequence ID" value="NZ_BAABFL010000135.1"/>
</dbReference>
<dbReference type="InterPro" id="IPR000090">
    <property type="entry name" value="Flg_Motor_Flig"/>
</dbReference>
<evidence type="ECO:0000256" key="7">
    <source>
        <dbReference type="ARBA" id="ARBA00022779"/>
    </source>
</evidence>
<comment type="similarity">
    <text evidence="3">Belongs to the FliG family.</text>
</comment>
<feature type="domain" description="Flagellar motor switch protein FliG N-terminal" evidence="13">
    <location>
        <begin position="12"/>
        <end position="106"/>
    </location>
</feature>
<evidence type="ECO:0000256" key="10">
    <source>
        <dbReference type="ARBA" id="ARBA00025598"/>
    </source>
</evidence>
<evidence type="ECO:0000256" key="4">
    <source>
        <dbReference type="ARBA" id="ARBA00021870"/>
    </source>
</evidence>
<feature type="domain" description="Flagellar motor switch protein FliG middle" evidence="12">
    <location>
        <begin position="121"/>
        <end position="188"/>
    </location>
</feature>
<protein>
    <recommendedName>
        <fullName evidence="4">Flagellar motor switch protein FliG</fullName>
    </recommendedName>
</protein>
<keyword evidence="7" id="KW-0283">Flagellar rotation</keyword>
<feature type="domain" description="Flagellar motor switch protein FliG C-terminal" evidence="11">
    <location>
        <begin position="224"/>
        <end position="329"/>
    </location>
</feature>
<comment type="function">
    <text evidence="10">FliG is one of three proteins (FliG, FliN, FliM) that forms the rotor-mounted switch complex (C ring), located at the base of the basal body. This complex interacts with the CheY and CheZ chemotaxis proteins, in addition to contacting components of the motor that determine the direction of flagellar rotation.</text>
</comment>
<keyword evidence="8" id="KW-0472">Membrane</keyword>
<dbReference type="PRINTS" id="PR00954">
    <property type="entry name" value="FLGMOTORFLIG"/>
</dbReference>
<comment type="caution">
    <text evidence="14">The sequence shown here is derived from an EMBL/GenBank/DDBJ whole genome shotgun (WGS) entry which is preliminary data.</text>
</comment>
<evidence type="ECO:0000256" key="8">
    <source>
        <dbReference type="ARBA" id="ARBA00023136"/>
    </source>
</evidence>
<organism evidence="14 15">
    <name type="scientific">Kistimonas scapharcae</name>
    <dbReference type="NCBI Taxonomy" id="1036133"/>
    <lineage>
        <taxon>Bacteria</taxon>
        <taxon>Pseudomonadati</taxon>
        <taxon>Pseudomonadota</taxon>
        <taxon>Gammaproteobacteria</taxon>
        <taxon>Oceanospirillales</taxon>
        <taxon>Endozoicomonadaceae</taxon>
        <taxon>Kistimonas</taxon>
    </lineage>
</organism>
<sequence>MTTDNNKISQTARNVAVLLLSLGEKGAAHVFKHLSKQEVRQITMAMATMPPLRRDEVQTILSQFFHEYRYEAGFIGGTQQYLEKSLQLAMGEKDATKMLESIFGHEETGNGLEMIKWMGASTIAELIAHEHPQLQAVLLANLDSKQASDVLKRLPMHTHNDLLSRVAKLEELHPAIIQELNAMFDDNMVELNSGHNTTISGMRQVADIMNRLSEDETKSLLSHFKEMDESLAEELENHMFVFDNLAKVNDEAINRIIAEVPQDVLVMALKGAPEELMDMIFNNMAKSSAKYLQDDIDNLGSVRASQVQAARKEMLDTARRLADEGEIELNFRDEEMIE</sequence>
<dbReference type="Gene3D" id="1.10.220.30">
    <property type="match status" value="3"/>
</dbReference>
<dbReference type="Pfam" id="PF14842">
    <property type="entry name" value="FliG_N"/>
    <property type="match status" value="1"/>
</dbReference>
<proteinExistence type="inferred from homology"/>
<reference evidence="15" key="1">
    <citation type="journal article" date="2019" name="Int. J. Syst. Evol. Microbiol.">
        <title>The Global Catalogue of Microorganisms (GCM) 10K type strain sequencing project: providing services to taxonomists for standard genome sequencing and annotation.</title>
        <authorList>
            <consortium name="The Broad Institute Genomics Platform"/>
            <consortium name="The Broad Institute Genome Sequencing Center for Infectious Disease"/>
            <person name="Wu L."/>
            <person name="Ma J."/>
        </authorList>
    </citation>
    <scope>NUCLEOTIDE SEQUENCE [LARGE SCALE GENOMIC DNA]</scope>
    <source>
        <strain evidence="15">JCM 17805</strain>
    </source>
</reference>
<dbReference type="Proteomes" id="UP001500604">
    <property type="component" value="Unassembled WGS sequence"/>
</dbReference>
<dbReference type="PANTHER" id="PTHR30534:SF0">
    <property type="entry name" value="FLAGELLAR MOTOR SWITCH PROTEIN FLIG"/>
    <property type="match status" value="1"/>
</dbReference>
<dbReference type="InterPro" id="IPR028263">
    <property type="entry name" value="FliG_N"/>
</dbReference>
<keyword evidence="5" id="KW-1003">Cell membrane</keyword>
<accession>A0ABP8V0L5</accession>
<evidence type="ECO:0000313" key="14">
    <source>
        <dbReference type="EMBL" id="GAA4649539.1"/>
    </source>
</evidence>
<keyword evidence="9" id="KW-0975">Bacterial flagellum</keyword>
<evidence type="ECO:0000256" key="2">
    <source>
        <dbReference type="ARBA" id="ARBA00004515"/>
    </source>
</evidence>
<dbReference type="InterPro" id="IPR023087">
    <property type="entry name" value="Flg_Motor_Flig_C"/>
</dbReference>
<keyword evidence="14" id="KW-0282">Flagellum</keyword>
<evidence type="ECO:0000256" key="1">
    <source>
        <dbReference type="ARBA" id="ARBA00004117"/>
    </source>
</evidence>
<evidence type="ECO:0000259" key="13">
    <source>
        <dbReference type="Pfam" id="PF14842"/>
    </source>
</evidence>
<evidence type="ECO:0000256" key="3">
    <source>
        <dbReference type="ARBA" id="ARBA00010299"/>
    </source>
</evidence>
<evidence type="ECO:0000256" key="5">
    <source>
        <dbReference type="ARBA" id="ARBA00022475"/>
    </source>
</evidence>
<comment type="subcellular location">
    <subcellularLocation>
        <location evidence="1">Bacterial flagellum basal body</location>
    </subcellularLocation>
    <subcellularLocation>
        <location evidence="2">Cell inner membrane</location>
        <topology evidence="2">Peripheral membrane protein</topology>
        <orientation evidence="2">Cytoplasmic side</orientation>
    </subcellularLocation>
</comment>
<keyword evidence="6" id="KW-0145">Chemotaxis</keyword>
<keyword evidence="15" id="KW-1185">Reference proteome</keyword>
<evidence type="ECO:0000259" key="11">
    <source>
        <dbReference type="Pfam" id="PF01706"/>
    </source>
</evidence>
<evidence type="ECO:0000256" key="9">
    <source>
        <dbReference type="ARBA" id="ARBA00023143"/>
    </source>
</evidence>
<evidence type="ECO:0000313" key="15">
    <source>
        <dbReference type="Proteomes" id="UP001500604"/>
    </source>
</evidence>
<dbReference type="InterPro" id="IPR032779">
    <property type="entry name" value="FliG_M"/>
</dbReference>
<dbReference type="PANTHER" id="PTHR30534">
    <property type="entry name" value="FLAGELLAR MOTOR SWITCH PROTEIN FLIG"/>
    <property type="match status" value="1"/>
</dbReference>
<dbReference type="NCBIfam" id="TIGR00207">
    <property type="entry name" value="fliG"/>
    <property type="match status" value="1"/>
</dbReference>
<dbReference type="InterPro" id="IPR011002">
    <property type="entry name" value="FliG_a-hlx"/>
</dbReference>
<evidence type="ECO:0000256" key="6">
    <source>
        <dbReference type="ARBA" id="ARBA00022500"/>
    </source>
</evidence>
<gene>
    <name evidence="14" type="primary">fliG_1</name>
    <name evidence="14" type="ORF">GCM10023116_18130</name>
</gene>
<dbReference type="Pfam" id="PF14841">
    <property type="entry name" value="FliG_M"/>
    <property type="match status" value="1"/>
</dbReference>
<keyword evidence="14" id="KW-0966">Cell projection</keyword>
<evidence type="ECO:0000259" key="12">
    <source>
        <dbReference type="Pfam" id="PF14841"/>
    </source>
</evidence>
<dbReference type="Pfam" id="PF01706">
    <property type="entry name" value="FliG_C"/>
    <property type="match status" value="1"/>
</dbReference>
<keyword evidence="14" id="KW-0969">Cilium</keyword>
<name>A0ABP8V0L5_9GAMM</name>
<dbReference type="SUPFAM" id="SSF48029">
    <property type="entry name" value="FliG"/>
    <property type="match status" value="2"/>
</dbReference>
<dbReference type="EMBL" id="BAABFL010000135">
    <property type="protein sequence ID" value="GAA4649539.1"/>
    <property type="molecule type" value="Genomic_DNA"/>
</dbReference>